<feature type="region of interest" description="Disordered" evidence="1">
    <location>
        <begin position="209"/>
        <end position="234"/>
    </location>
</feature>
<dbReference type="AlphaFoldDB" id="A0A149QS41"/>
<reference evidence="2 3" key="1">
    <citation type="submission" date="2015-06" db="EMBL/GenBank/DDBJ databases">
        <title>Improved classification and identification of acetic acid bacteria using matrix-assisted laser desorption/ionization time-of-flight mass spectrometry; Gluconobacter nephelii and Gluconobacter uchimurae are later heterotypic synonyms of Gluconobacter japonicus and Gluconobacter oxydans, respectively.</title>
        <authorList>
            <person name="Li L."/>
            <person name="Cleenwerck I."/>
            <person name="De Vuyst L."/>
            <person name="Vandamme P."/>
        </authorList>
    </citation>
    <scope>NUCLEOTIDE SEQUENCE [LARGE SCALE GENOMIC DNA]</scope>
    <source>
        <strain evidence="2 3">LMG 1764</strain>
    </source>
</reference>
<evidence type="ECO:0000313" key="2">
    <source>
        <dbReference type="EMBL" id="KXV00135.1"/>
    </source>
</evidence>
<feature type="compositionally biased region" description="Basic and acidic residues" evidence="1">
    <location>
        <begin position="209"/>
        <end position="219"/>
    </location>
</feature>
<evidence type="ECO:0000256" key="1">
    <source>
        <dbReference type="SAM" id="MobiDB-lite"/>
    </source>
</evidence>
<gene>
    <name evidence="2" type="ORF">AD929_13080</name>
</gene>
<accession>A0A149QS41</accession>
<dbReference type="RefSeq" id="WP_062497427.1">
    <property type="nucleotide sequence ID" value="NZ_LHZB01000118.1"/>
</dbReference>
<comment type="caution">
    <text evidence="2">The sequence shown here is derived from an EMBL/GenBank/DDBJ whole genome shotgun (WGS) entry which is preliminary data.</text>
</comment>
<dbReference type="PATRIC" id="fig|442.7.peg.3431"/>
<evidence type="ECO:0000313" key="3">
    <source>
        <dbReference type="Proteomes" id="UP000075573"/>
    </source>
</evidence>
<protein>
    <submittedName>
        <fullName evidence="2">Uncharacterized protein</fullName>
    </submittedName>
</protein>
<dbReference type="EMBL" id="LHZB01000118">
    <property type="protein sequence ID" value="KXV00135.1"/>
    <property type="molecule type" value="Genomic_DNA"/>
</dbReference>
<dbReference type="Proteomes" id="UP000075573">
    <property type="component" value="Unassembled WGS sequence"/>
</dbReference>
<sequence length="234" mass="26533">MSKHDRENATTDAGAPQYAGVNGFGIKAELMFMAERRLETLDAVYTSRSRVPPRNTFISETVEQTMAGPEAEHTALRQATAEALRVKANARNGMRWYDLPRRIAARRIEKSYSEQMERCRESEKRLDETREKAVEDAGRSFETHCRKTLGFLQSKAGRGMRVEIMQLQRLVQLGEELAPEDCGEPLSLMKTNASLEQVIRKAEQNLTDRIRKASGREEPSPSCPDTRPRMAMNS</sequence>
<proteinExistence type="predicted"/>
<name>A0A149QS41_9PROT</name>
<organism evidence="2 3">
    <name type="scientific">Gluconobacter potus</name>
    <dbReference type="NCBI Taxonomy" id="2724927"/>
    <lineage>
        <taxon>Bacteria</taxon>
        <taxon>Pseudomonadati</taxon>
        <taxon>Pseudomonadota</taxon>
        <taxon>Alphaproteobacteria</taxon>
        <taxon>Acetobacterales</taxon>
        <taxon>Acetobacteraceae</taxon>
        <taxon>Gluconobacter</taxon>
    </lineage>
</organism>